<dbReference type="InterPro" id="IPR046848">
    <property type="entry name" value="E_motif"/>
</dbReference>
<dbReference type="AlphaFoldDB" id="A0A9Q0QPX8"/>
<comment type="caution">
    <text evidence="3">The sequence shown here is derived from an EMBL/GenBank/DDBJ whole genome shotgun (WGS) entry which is preliminary data.</text>
</comment>
<dbReference type="InterPro" id="IPR011990">
    <property type="entry name" value="TPR-like_helical_dom_sf"/>
</dbReference>
<sequence>MSGLQRSQPLPEVPQIFNSLASLLHHSLQTQNLRGTKTIHAHLLKVGLIFTSLGIHTSLILTYSTCLHSDHLQLQNINNFLSSLDHTDPLPFNAIVSALSRRGFSYLALRTFSFMHATGVPLDTYALCSSLTSSSSIRALTLGQQMHAHICKSGWSSSVYVGTALVDLYSKSSLIRDASKVFDEIPLKNTVCANALLSGYAEAKLWGEGLELFRTMSSLLRLGYDRFTLCGLLRICTGLLAIELGRQVHANMIRTIIDVKSDFFLQSSLVEMYGKCGIIDKARHVFDLAGMRRRGEMDRTRDVVLWTSMLSAYGRHGRFEEVIKLYQDMLMAGMKPDGVAFLAVISACGHTGQVCLGLEYFESMSSEFGLAPGPEHYGSVVDLLCRAGEVDKAWKLISQMPFKENCYADRNGSCTGSSVSVWGALLSACNEYGNVELGKLAAQRALELDPENVGIYILLSNMYARFGMWDEIETLRELMKEKGLKKDVGCSWVEVSGNSG</sequence>
<evidence type="ECO:0000313" key="3">
    <source>
        <dbReference type="EMBL" id="KAJ4967409.1"/>
    </source>
</evidence>
<dbReference type="SUPFAM" id="SSF48452">
    <property type="entry name" value="TPR-like"/>
    <property type="match status" value="1"/>
</dbReference>
<reference evidence="3" key="1">
    <citation type="journal article" date="2023" name="Plant J.">
        <title>The genome of the king protea, Protea cynaroides.</title>
        <authorList>
            <person name="Chang J."/>
            <person name="Duong T.A."/>
            <person name="Schoeman C."/>
            <person name="Ma X."/>
            <person name="Roodt D."/>
            <person name="Barker N."/>
            <person name="Li Z."/>
            <person name="Van de Peer Y."/>
            <person name="Mizrachi E."/>
        </authorList>
    </citation>
    <scope>NUCLEOTIDE SEQUENCE</scope>
    <source>
        <tissue evidence="3">Young leaves</tissue>
    </source>
</reference>
<dbReference type="Gene3D" id="1.25.40.10">
    <property type="entry name" value="Tetratricopeptide repeat domain"/>
    <property type="match status" value="2"/>
</dbReference>
<dbReference type="GO" id="GO:0009451">
    <property type="term" value="P:RNA modification"/>
    <property type="evidence" value="ECO:0007669"/>
    <property type="project" value="InterPro"/>
</dbReference>
<dbReference type="OrthoDB" id="1917168at2759"/>
<accession>A0A9Q0QPX8</accession>
<dbReference type="FunFam" id="1.25.40.10:FF:000755">
    <property type="entry name" value="Pentatricopeptide repeat-containing protein"/>
    <property type="match status" value="1"/>
</dbReference>
<dbReference type="GO" id="GO:0003723">
    <property type="term" value="F:RNA binding"/>
    <property type="evidence" value="ECO:0007669"/>
    <property type="project" value="InterPro"/>
</dbReference>
<name>A0A9Q0QPX8_9MAGN</name>
<evidence type="ECO:0008006" key="5">
    <source>
        <dbReference type="Google" id="ProtNLM"/>
    </source>
</evidence>
<dbReference type="Proteomes" id="UP001141806">
    <property type="component" value="Unassembled WGS sequence"/>
</dbReference>
<dbReference type="Pfam" id="PF13041">
    <property type="entry name" value="PPR_2"/>
    <property type="match status" value="1"/>
</dbReference>
<gene>
    <name evidence="3" type="ORF">NE237_019258</name>
</gene>
<dbReference type="Pfam" id="PF12854">
    <property type="entry name" value="PPR_1"/>
    <property type="match status" value="1"/>
</dbReference>
<dbReference type="FunFam" id="1.25.40.10:FF:000525">
    <property type="entry name" value="Pentatricopeptide (PPR) repeat-containing protein-like"/>
    <property type="match status" value="1"/>
</dbReference>
<keyword evidence="1" id="KW-0677">Repeat</keyword>
<dbReference type="EMBL" id="JAMYWD010000007">
    <property type="protein sequence ID" value="KAJ4967409.1"/>
    <property type="molecule type" value="Genomic_DNA"/>
</dbReference>
<keyword evidence="4" id="KW-1185">Reference proteome</keyword>
<organism evidence="3 4">
    <name type="scientific">Protea cynaroides</name>
    <dbReference type="NCBI Taxonomy" id="273540"/>
    <lineage>
        <taxon>Eukaryota</taxon>
        <taxon>Viridiplantae</taxon>
        <taxon>Streptophyta</taxon>
        <taxon>Embryophyta</taxon>
        <taxon>Tracheophyta</taxon>
        <taxon>Spermatophyta</taxon>
        <taxon>Magnoliopsida</taxon>
        <taxon>Proteales</taxon>
        <taxon>Proteaceae</taxon>
        <taxon>Protea</taxon>
    </lineage>
</organism>
<dbReference type="PANTHER" id="PTHR47926">
    <property type="entry name" value="PENTATRICOPEPTIDE REPEAT-CONTAINING PROTEIN"/>
    <property type="match status" value="1"/>
</dbReference>
<protein>
    <recommendedName>
        <fullName evidence="5">Pentatricopeptide repeat-containing protein</fullName>
    </recommendedName>
</protein>
<dbReference type="NCBIfam" id="TIGR00756">
    <property type="entry name" value="PPR"/>
    <property type="match status" value="2"/>
</dbReference>
<dbReference type="PANTHER" id="PTHR47926:SF386">
    <property type="entry name" value="PENTATRICOPEPTIDE REPEAT-CONTAINING PROTEIN"/>
    <property type="match status" value="1"/>
</dbReference>
<dbReference type="Pfam" id="PF01535">
    <property type="entry name" value="PPR"/>
    <property type="match status" value="2"/>
</dbReference>
<feature type="repeat" description="PPR" evidence="2">
    <location>
        <begin position="452"/>
        <end position="486"/>
    </location>
</feature>
<evidence type="ECO:0000256" key="1">
    <source>
        <dbReference type="ARBA" id="ARBA00022737"/>
    </source>
</evidence>
<feature type="repeat" description="PPR" evidence="2">
    <location>
        <begin position="302"/>
        <end position="336"/>
    </location>
</feature>
<evidence type="ECO:0000256" key="2">
    <source>
        <dbReference type="PROSITE-ProRule" id="PRU00708"/>
    </source>
</evidence>
<proteinExistence type="predicted"/>
<evidence type="ECO:0000313" key="4">
    <source>
        <dbReference type="Proteomes" id="UP001141806"/>
    </source>
</evidence>
<dbReference type="InterPro" id="IPR002885">
    <property type="entry name" value="PPR_rpt"/>
</dbReference>
<dbReference type="InterPro" id="IPR046960">
    <property type="entry name" value="PPR_At4g14850-like_plant"/>
</dbReference>
<dbReference type="PROSITE" id="PS51375">
    <property type="entry name" value="PPR"/>
    <property type="match status" value="2"/>
</dbReference>
<dbReference type="Pfam" id="PF20431">
    <property type="entry name" value="E_motif"/>
    <property type="match status" value="1"/>
</dbReference>